<dbReference type="Proteomes" id="UP000256964">
    <property type="component" value="Unassembled WGS sequence"/>
</dbReference>
<keyword evidence="2" id="KW-1185">Reference proteome</keyword>
<reference evidence="1 2" key="1">
    <citation type="journal article" date="2018" name="Biotechnol. Biofuels">
        <title>Integrative visual omics of the white-rot fungus Polyporus brumalis exposes the biotechnological potential of its oxidative enzymes for delignifying raw plant biomass.</title>
        <authorList>
            <person name="Miyauchi S."/>
            <person name="Rancon A."/>
            <person name="Drula E."/>
            <person name="Hage H."/>
            <person name="Chaduli D."/>
            <person name="Favel A."/>
            <person name="Grisel S."/>
            <person name="Henrissat B."/>
            <person name="Herpoel-Gimbert I."/>
            <person name="Ruiz-Duenas F.J."/>
            <person name="Chevret D."/>
            <person name="Hainaut M."/>
            <person name="Lin J."/>
            <person name="Wang M."/>
            <person name="Pangilinan J."/>
            <person name="Lipzen A."/>
            <person name="Lesage-Meessen L."/>
            <person name="Navarro D."/>
            <person name="Riley R."/>
            <person name="Grigoriev I.V."/>
            <person name="Zhou S."/>
            <person name="Raouche S."/>
            <person name="Rosso M.N."/>
        </authorList>
    </citation>
    <scope>NUCLEOTIDE SEQUENCE [LARGE SCALE GENOMIC DNA]</scope>
    <source>
        <strain evidence="1 2">BRFM 1820</strain>
    </source>
</reference>
<dbReference type="AlphaFoldDB" id="A0A371DCQ5"/>
<protein>
    <submittedName>
        <fullName evidence="1">Uncharacterized protein</fullName>
    </submittedName>
</protein>
<dbReference type="EMBL" id="KZ857400">
    <property type="protein sequence ID" value="RDX50335.1"/>
    <property type="molecule type" value="Genomic_DNA"/>
</dbReference>
<proteinExistence type="predicted"/>
<evidence type="ECO:0000313" key="2">
    <source>
        <dbReference type="Proteomes" id="UP000256964"/>
    </source>
</evidence>
<organism evidence="1 2">
    <name type="scientific">Lentinus brumalis</name>
    <dbReference type="NCBI Taxonomy" id="2498619"/>
    <lineage>
        <taxon>Eukaryota</taxon>
        <taxon>Fungi</taxon>
        <taxon>Dikarya</taxon>
        <taxon>Basidiomycota</taxon>
        <taxon>Agaricomycotina</taxon>
        <taxon>Agaricomycetes</taxon>
        <taxon>Polyporales</taxon>
        <taxon>Polyporaceae</taxon>
        <taxon>Lentinus</taxon>
    </lineage>
</organism>
<accession>A0A371DCQ5</accession>
<sequence length="186" mass="21105">MRSLKSHLGLCRLHSSRSTVSLATAFESRPSTSLLVALLPRLSRARPVLRTPSRPWGLRVTDFVSTVSHPVALRSTVRNSPSSIFRPPSSEFVKAGQDLRSDRRLSLPYGCPWRLSAACRIPSARHQHTHSSIKYEPDTIRYDCYRRRTHSCNASHVNVGWRLGSIAVVWLRAYVYQKIQSVREAE</sequence>
<name>A0A371DCQ5_9APHY</name>
<evidence type="ECO:0000313" key="1">
    <source>
        <dbReference type="EMBL" id="RDX50335.1"/>
    </source>
</evidence>
<gene>
    <name evidence="1" type="ORF">OH76DRAFT_471555</name>
</gene>